<protein>
    <submittedName>
        <fullName evidence="1">Uncharacterized protein</fullName>
    </submittedName>
</protein>
<organism evidence="1 2">
    <name type="scientific">Roseovarius aestuarii</name>
    <dbReference type="NCBI Taxonomy" id="475083"/>
    <lineage>
        <taxon>Bacteria</taxon>
        <taxon>Pseudomonadati</taxon>
        <taxon>Pseudomonadota</taxon>
        <taxon>Alphaproteobacteria</taxon>
        <taxon>Rhodobacterales</taxon>
        <taxon>Roseobacteraceae</taxon>
        <taxon>Roseovarius</taxon>
    </lineage>
</organism>
<sequence length="123" mass="13713">MVAAIDTRDLIERALAGFHRRVIPGQVRRGGVRARGQQRHDRRVVPATADFRVVAQGSIIDIGHQIAFADTRLDLLEDTFVHASDDPARDAHIVQFGLGFDRPLPVHQRVGIGELSVWHVLLE</sequence>
<dbReference type="Proteomes" id="UP000193224">
    <property type="component" value="Unassembled WGS sequence"/>
</dbReference>
<reference evidence="1 2" key="1">
    <citation type="submission" date="2017-03" db="EMBL/GenBank/DDBJ databases">
        <authorList>
            <person name="Afonso C.L."/>
            <person name="Miller P.J."/>
            <person name="Scott M.A."/>
            <person name="Spackman E."/>
            <person name="Goraichik I."/>
            <person name="Dimitrov K.M."/>
            <person name="Suarez D.L."/>
            <person name="Swayne D.E."/>
        </authorList>
    </citation>
    <scope>NUCLEOTIDE SEQUENCE [LARGE SCALE GENOMIC DNA]</scope>
    <source>
        <strain evidence="1 2">CECT 7745</strain>
    </source>
</reference>
<dbReference type="EMBL" id="FWXB01000076">
    <property type="protein sequence ID" value="SMC14791.1"/>
    <property type="molecule type" value="Genomic_DNA"/>
</dbReference>
<gene>
    <name evidence="1" type="ORF">ROA7745_04661</name>
</gene>
<evidence type="ECO:0000313" key="2">
    <source>
        <dbReference type="Proteomes" id="UP000193224"/>
    </source>
</evidence>
<name>A0A1X7BYV7_9RHOB</name>
<evidence type="ECO:0000313" key="1">
    <source>
        <dbReference type="EMBL" id="SMC14791.1"/>
    </source>
</evidence>
<proteinExistence type="predicted"/>
<accession>A0A1X7BYV7</accession>
<keyword evidence="2" id="KW-1185">Reference proteome</keyword>
<dbReference type="AlphaFoldDB" id="A0A1X7BYV7"/>